<dbReference type="PANTHER" id="PTHR12604:SF4">
    <property type="entry name" value="X-RAY REPAIR CROSS-COMPLEMENTING PROTEIN 5"/>
    <property type="match status" value="1"/>
</dbReference>
<keyword evidence="7" id="KW-0067">ATP-binding</keyword>
<name>A0A836L506_9TRYP</name>
<feature type="region of interest" description="Disordered" evidence="12">
    <location>
        <begin position="583"/>
        <end position="603"/>
    </location>
</feature>
<comment type="similarity">
    <text evidence="2">Belongs to the ku80 family.</text>
</comment>
<evidence type="ECO:0000313" key="15">
    <source>
        <dbReference type="Proteomes" id="UP000674318"/>
    </source>
</evidence>
<dbReference type="SUPFAM" id="SSF100939">
    <property type="entry name" value="SPOC domain-like"/>
    <property type="match status" value="1"/>
</dbReference>
<dbReference type="InterPro" id="IPR014893">
    <property type="entry name" value="Ku_PK_bind"/>
</dbReference>
<feature type="domain" description="Ku" evidence="13">
    <location>
        <begin position="301"/>
        <end position="441"/>
    </location>
</feature>
<dbReference type="GO" id="GO:0000723">
    <property type="term" value="P:telomere maintenance"/>
    <property type="evidence" value="ECO:0007669"/>
    <property type="project" value="InterPro"/>
</dbReference>
<dbReference type="AlphaFoldDB" id="A0A836L506"/>
<keyword evidence="11" id="KW-0539">Nucleus</keyword>
<dbReference type="InterPro" id="IPR016194">
    <property type="entry name" value="SPOC-like_C_dom_sf"/>
</dbReference>
<accession>A0A836L506</accession>
<dbReference type="GO" id="GO:0043564">
    <property type="term" value="C:Ku70:Ku80 complex"/>
    <property type="evidence" value="ECO:0007669"/>
    <property type="project" value="InterPro"/>
</dbReference>
<dbReference type="Gene3D" id="3.40.50.410">
    <property type="entry name" value="von Willebrand factor, type A domain"/>
    <property type="match status" value="1"/>
</dbReference>
<evidence type="ECO:0000256" key="10">
    <source>
        <dbReference type="ARBA" id="ARBA00023204"/>
    </source>
</evidence>
<dbReference type="Gene3D" id="2.40.290.10">
    <property type="match status" value="1"/>
</dbReference>
<evidence type="ECO:0000256" key="3">
    <source>
        <dbReference type="ARBA" id="ARBA00022741"/>
    </source>
</evidence>
<dbReference type="InterPro" id="IPR006164">
    <property type="entry name" value="DNA_bd_Ku70/Ku80"/>
</dbReference>
<evidence type="ECO:0000256" key="12">
    <source>
        <dbReference type="SAM" id="MobiDB-lite"/>
    </source>
</evidence>
<dbReference type="Pfam" id="PF02735">
    <property type="entry name" value="Ku"/>
    <property type="match status" value="1"/>
</dbReference>
<dbReference type="GO" id="GO:0042162">
    <property type="term" value="F:telomeric DNA binding"/>
    <property type="evidence" value="ECO:0007669"/>
    <property type="project" value="InterPro"/>
</dbReference>
<dbReference type="GO" id="GO:0006310">
    <property type="term" value="P:DNA recombination"/>
    <property type="evidence" value="ECO:0007669"/>
    <property type="project" value="UniProtKB-KW"/>
</dbReference>
<dbReference type="Proteomes" id="UP000674318">
    <property type="component" value="Unassembled WGS sequence"/>
</dbReference>
<dbReference type="GO" id="GO:0006303">
    <property type="term" value="P:double-strand break repair via nonhomologous end joining"/>
    <property type="evidence" value="ECO:0007669"/>
    <property type="project" value="InterPro"/>
</dbReference>
<dbReference type="SUPFAM" id="SSF101420">
    <property type="entry name" value="C-terminal domain of Ku80"/>
    <property type="match status" value="1"/>
</dbReference>
<reference evidence="14 15" key="1">
    <citation type="submission" date="2021-02" db="EMBL/GenBank/DDBJ databases">
        <title>Porcisia hertigi Genome sequencing and assembly.</title>
        <authorList>
            <person name="Almutairi H."/>
            <person name="Gatherer D."/>
        </authorList>
    </citation>
    <scope>NUCLEOTIDE SEQUENCE [LARGE SCALE GENOMIC DNA]</scope>
    <source>
        <strain evidence="14 15">C119</strain>
    </source>
</reference>
<keyword evidence="5" id="KW-0378">Hydrolase</keyword>
<evidence type="ECO:0000256" key="2">
    <source>
        <dbReference type="ARBA" id="ARBA00007726"/>
    </source>
</evidence>
<dbReference type="RefSeq" id="XP_067755298.1">
    <property type="nucleotide sequence ID" value="XM_067898854.1"/>
</dbReference>
<organism evidence="14 15">
    <name type="scientific">Porcisia hertigi</name>
    <dbReference type="NCBI Taxonomy" id="2761500"/>
    <lineage>
        <taxon>Eukaryota</taxon>
        <taxon>Discoba</taxon>
        <taxon>Euglenozoa</taxon>
        <taxon>Kinetoplastea</taxon>
        <taxon>Metakinetoplastina</taxon>
        <taxon>Trypanosomatida</taxon>
        <taxon>Trypanosomatidae</taxon>
        <taxon>Leishmaniinae</taxon>
        <taxon>Porcisia</taxon>
    </lineage>
</organism>
<evidence type="ECO:0000256" key="6">
    <source>
        <dbReference type="ARBA" id="ARBA00022806"/>
    </source>
</evidence>
<keyword evidence="8" id="KW-0238">DNA-binding</keyword>
<keyword evidence="6" id="KW-0347">Helicase</keyword>
<evidence type="ECO:0000313" key="14">
    <source>
        <dbReference type="EMBL" id="KAG5498544.1"/>
    </source>
</evidence>
<evidence type="ECO:0000256" key="1">
    <source>
        <dbReference type="ARBA" id="ARBA00004123"/>
    </source>
</evidence>
<dbReference type="GO" id="GO:0016787">
    <property type="term" value="F:hydrolase activity"/>
    <property type="evidence" value="ECO:0007669"/>
    <property type="project" value="UniProtKB-KW"/>
</dbReference>
<protein>
    <recommendedName>
        <fullName evidence="13">Ku domain-containing protein</fullName>
    </recommendedName>
</protein>
<comment type="caution">
    <text evidence="14">The sequence shown here is derived from an EMBL/GenBank/DDBJ whole genome shotgun (WGS) entry which is preliminary data.</text>
</comment>
<dbReference type="Gene3D" id="1.25.40.240">
    <property type="entry name" value="Ku, C-terminal domain"/>
    <property type="match status" value="1"/>
</dbReference>
<dbReference type="GO" id="GO:0004386">
    <property type="term" value="F:helicase activity"/>
    <property type="evidence" value="ECO:0007669"/>
    <property type="project" value="UniProtKB-KW"/>
</dbReference>
<evidence type="ECO:0000256" key="11">
    <source>
        <dbReference type="ARBA" id="ARBA00023242"/>
    </source>
</evidence>
<dbReference type="InterPro" id="IPR036494">
    <property type="entry name" value="Ku_C_sf"/>
</dbReference>
<keyword evidence="15" id="KW-1185">Reference proteome</keyword>
<dbReference type="GO" id="GO:0003690">
    <property type="term" value="F:double-stranded DNA binding"/>
    <property type="evidence" value="ECO:0007669"/>
    <property type="project" value="TreeGrafter"/>
</dbReference>
<dbReference type="Pfam" id="PF03731">
    <property type="entry name" value="Ku_N"/>
    <property type="match status" value="1"/>
</dbReference>
<gene>
    <name evidence="14" type="ORF">JKF63_02830</name>
</gene>
<keyword evidence="4" id="KW-0227">DNA damage</keyword>
<dbReference type="InterPro" id="IPR024193">
    <property type="entry name" value="Ku80"/>
</dbReference>
<sequence>MFKDATVLVLDVTLHRADALERACDLCTQIVTDKMVCAPSDEVAVILAGTEKSHSAPYCHSEHVRYSHITVATELGPATKQTLVPIAATRAGVTVPPGGVTAAQELTTQAFDFIDALHVAVAMLQARTSHKKYNRCICLITDARHEVRHKEELLSLIDALQRDQVTVVVIGVDFQVLSECVNSQEEHGRVVGGDAVAWAELCTKTQNEKVLEALCTELGPPSTLASLAEALASFSSLHRRKIHQQPIFRVALRIGDVRLATQLFTLTQEERLPALRRSTQDGADVVQSVEYVVSGGSDEQPLTFSKEERVEAFLLGVDCVLCSEADRDAMRIKGPRSLEAIGFVRETEVEPYILMGGTRVLLPLAADHAGQRGFNALVDAMASNKKAMLVRLVRTTDAAPSLCVCFARTAEATTEQRRLVLAPLPFAEDTRALCFSEYLELQFSEAEEQLMSDLIDGLSVSSSVLAPQDTFNPLLQQYYATLKAKLSTVDVWTGEDKAKAASSEAAMPQLLPMLRGTSTDFFAEGGEVYEAMSAHRSTLESCASAFPYEDDADAPLTNGNGAGWKGKPWYQNLTTPSLLLNTQAGAPSSTAQGSGGSPSTVAAAILDGGRGEDVDSASAGSCAALEVISISTAPHNIINDGAPLEISTVDPVGDFSAIVYSPAATEAQVNKAKDDLSYLIWEILRKSMKDSLYRKCVLCMIALRQLCVTQGDAAYYSDFLLKLEVVAQECGRYADFWVPYVVEQRDSVKVWPITAHECKSSLLPDDVAAEAFLKEDRLHTGITVDNVAGDDDDWLADIQ</sequence>
<dbReference type="SMART" id="SM00559">
    <property type="entry name" value="Ku78"/>
    <property type="match status" value="1"/>
</dbReference>
<dbReference type="PANTHER" id="PTHR12604">
    <property type="entry name" value="KU AUTOANTIGEN DNA HELICASE"/>
    <property type="match status" value="1"/>
</dbReference>
<dbReference type="KEGG" id="phet:94288931"/>
<evidence type="ECO:0000256" key="5">
    <source>
        <dbReference type="ARBA" id="ARBA00022801"/>
    </source>
</evidence>
<dbReference type="SUPFAM" id="SSF53300">
    <property type="entry name" value="vWA-like"/>
    <property type="match status" value="1"/>
</dbReference>
<dbReference type="GO" id="GO:0005524">
    <property type="term" value="F:ATP binding"/>
    <property type="evidence" value="ECO:0007669"/>
    <property type="project" value="UniProtKB-KW"/>
</dbReference>
<dbReference type="CDD" id="cd00873">
    <property type="entry name" value="KU80"/>
    <property type="match status" value="1"/>
</dbReference>
<keyword evidence="3" id="KW-0547">Nucleotide-binding</keyword>
<comment type="subcellular location">
    <subcellularLocation>
        <location evidence="1">Nucleus</location>
    </subcellularLocation>
</comment>
<dbReference type="FunFam" id="1.25.40.240:FF:000004">
    <property type="entry name" value="KU80 protein, putative"/>
    <property type="match status" value="1"/>
</dbReference>
<proteinExistence type="inferred from homology"/>
<evidence type="ECO:0000256" key="8">
    <source>
        <dbReference type="ARBA" id="ARBA00023125"/>
    </source>
</evidence>
<dbReference type="OrthoDB" id="30826at2759"/>
<evidence type="ECO:0000259" key="13">
    <source>
        <dbReference type="SMART" id="SM00559"/>
    </source>
</evidence>
<dbReference type="InterPro" id="IPR036465">
    <property type="entry name" value="vWFA_dom_sf"/>
</dbReference>
<feature type="compositionally biased region" description="Polar residues" evidence="12">
    <location>
        <begin position="583"/>
        <end position="600"/>
    </location>
</feature>
<dbReference type="GeneID" id="94288931"/>
<keyword evidence="9" id="KW-0233">DNA recombination</keyword>
<dbReference type="GO" id="GO:0003684">
    <property type="term" value="F:damaged DNA binding"/>
    <property type="evidence" value="ECO:0007669"/>
    <property type="project" value="InterPro"/>
</dbReference>
<dbReference type="InterPro" id="IPR005161">
    <property type="entry name" value="Ku_N"/>
</dbReference>
<evidence type="ECO:0000256" key="7">
    <source>
        <dbReference type="ARBA" id="ARBA00022840"/>
    </source>
</evidence>
<evidence type="ECO:0000256" key="9">
    <source>
        <dbReference type="ARBA" id="ARBA00023172"/>
    </source>
</evidence>
<dbReference type="Pfam" id="PF08785">
    <property type="entry name" value="Ku_PK_bind"/>
    <property type="match status" value="1"/>
</dbReference>
<dbReference type="EMBL" id="JAFJZO010000030">
    <property type="protein sequence ID" value="KAG5498544.1"/>
    <property type="molecule type" value="Genomic_DNA"/>
</dbReference>
<evidence type="ECO:0000256" key="4">
    <source>
        <dbReference type="ARBA" id="ARBA00022763"/>
    </source>
</evidence>
<keyword evidence="10" id="KW-0234">DNA repair</keyword>